<name>A0A317PWE0_9ENTR</name>
<dbReference type="PANTHER" id="PTHR30097:SF15">
    <property type="entry name" value="CATION EFFLUX SYSTEM PROTEIN CUSB"/>
    <property type="match status" value="1"/>
</dbReference>
<feature type="chain" id="PRO_5016452192" evidence="5">
    <location>
        <begin position="26"/>
        <end position="509"/>
    </location>
</feature>
<evidence type="ECO:0000256" key="3">
    <source>
        <dbReference type="ARBA" id="ARBA00022729"/>
    </source>
</evidence>
<dbReference type="GO" id="GO:0016020">
    <property type="term" value="C:membrane"/>
    <property type="evidence" value="ECO:0007669"/>
    <property type="project" value="InterPro"/>
</dbReference>
<dbReference type="NCBIfam" id="TIGR01730">
    <property type="entry name" value="RND_mfp"/>
    <property type="match status" value="1"/>
</dbReference>
<dbReference type="InterPro" id="IPR006143">
    <property type="entry name" value="RND_pump_MFP"/>
</dbReference>
<dbReference type="Gene3D" id="6.10.140.730">
    <property type="match status" value="1"/>
</dbReference>
<dbReference type="SUPFAM" id="SSF111369">
    <property type="entry name" value="HlyD-like secretion proteins"/>
    <property type="match status" value="1"/>
</dbReference>
<proteinExistence type="inferred from homology"/>
<feature type="signal peptide" evidence="5">
    <location>
        <begin position="1"/>
        <end position="25"/>
    </location>
</feature>
<accession>A0A317PWE0</accession>
<feature type="domain" description="CusB-like beta-barrel" evidence="9">
    <location>
        <begin position="251"/>
        <end position="328"/>
    </location>
</feature>
<dbReference type="Pfam" id="PF25919">
    <property type="entry name" value="BSH_CusB"/>
    <property type="match status" value="1"/>
</dbReference>
<comment type="caution">
    <text evidence="11">The sequence shown here is derived from an EMBL/GenBank/DDBJ whole genome shotgun (WGS) entry which is preliminary data.</text>
</comment>
<evidence type="ECO:0000259" key="8">
    <source>
        <dbReference type="Pfam" id="PF25919"/>
    </source>
</evidence>
<dbReference type="Gene3D" id="2.40.420.20">
    <property type="match status" value="1"/>
</dbReference>
<dbReference type="Pfam" id="PF25954">
    <property type="entry name" value="Beta-barrel_RND_2"/>
    <property type="match status" value="1"/>
</dbReference>
<protein>
    <submittedName>
        <fullName evidence="11">Cu(I)/Ag(I) efflux system membrane fusion protein</fullName>
    </submittedName>
</protein>
<dbReference type="InterPro" id="IPR058649">
    <property type="entry name" value="CzcB_C"/>
</dbReference>
<dbReference type="InterPro" id="IPR021647">
    <property type="entry name" value="CusF_Ec"/>
</dbReference>
<dbReference type="InterPro" id="IPR051909">
    <property type="entry name" value="MFP_Cation_Efflux"/>
</dbReference>
<dbReference type="GO" id="GO:0060003">
    <property type="term" value="P:copper ion export"/>
    <property type="evidence" value="ECO:0007669"/>
    <property type="project" value="TreeGrafter"/>
</dbReference>
<feature type="domain" description="CusB-like barrel-sandwich hybrid" evidence="8">
    <location>
        <begin position="132"/>
        <end position="247"/>
    </location>
</feature>
<feature type="domain" description="CusB-like three alpha-helical bundle" evidence="7">
    <location>
        <begin position="166"/>
        <end position="214"/>
    </location>
</feature>
<evidence type="ECO:0000259" key="6">
    <source>
        <dbReference type="Pfam" id="PF19335"/>
    </source>
</evidence>
<evidence type="ECO:0000259" key="10">
    <source>
        <dbReference type="Pfam" id="PF25975"/>
    </source>
</evidence>
<dbReference type="RefSeq" id="WP_110026729.1">
    <property type="nucleotide sequence ID" value="NZ_QGTS01000009.1"/>
</dbReference>
<dbReference type="Proteomes" id="UP000246744">
    <property type="component" value="Unassembled WGS sequence"/>
</dbReference>
<dbReference type="Pfam" id="PF25975">
    <property type="entry name" value="CzcB_C"/>
    <property type="match status" value="1"/>
</dbReference>
<evidence type="ECO:0000259" key="9">
    <source>
        <dbReference type="Pfam" id="PF25954"/>
    </source>
</evidence>
<keyword evidence="3 5" id="KW-0732">Signal</keyword>
<dbReference type="Gene3D" id="2.40.50.320">
    <property type="entry name" value="Copper binding periplasmic protein CusF"/>
    <property type="match status" value="1"/>
</dbReference>
<dbReference type="FunFam" id="2.40.30.170:FF:000010">
    <property type="entry name" value="Efflux RND transporter periplasmic adaptor subunit"/>
    <property type="match status" value="1"/>
</dbReference>
<gene>
    <name evidence="11" type="ORF">DES37_109167</name>
</gene>
<evidence type="ECO:0000256" key="2">
    <source>
        <dbReference type="ARBA" id="ARBA00022448"/>
    </source>
</evidence>
<evidence type="ECO:0000256" key="5">
    <source>
        <dbReference type="SAM" id="SignalP"/>
    </source>
</evidence>
<keyword evidence="4" id="KW-0406">Ion transport</keyword>
<feature type="domain" description="Heavy metal binding" evidence="6">
    <location>
        <begin position="53"/>
        <end position="79"/>
    </location>
</feature>
<dbReference type="Pfam" id="PF11604">
    <property type="entry name" value="CusF_Ec"/>
    <property type="match status" value="1"/>
</dbReference>
<dbReference type="Pfam" id="PF19335">
    <property type="entry name" value="HMBD"/>
    <property type="match status" value="1"/>
</dbReference>
<organism evidence="11 12">
    <name type="scientific">Mangrovibacter plantisponsor</name>
    <dbReference type="NCBI Taxonomy" id="451513"/>
    <lineage>
        <taxon>Bacteria</taxon>
        <taxon>Pseudomonadati</taxon>
        <taxon>Pseudomonadota</taxon>
        <taxon>Gammaproteobacteria</taxon>
        <taxon>Enterobacterales</taxon>
        <taxon>Enterobacteriaceae</taxon>
        <taxon>Mangrovibacter</taxon>
    </lineage>
</organism>
<dbReference type="InterPro" id="IPR058792">
    <property type="entry name" value="Beta-barrel_RND_2"/>
</dbReference>
<keyword evidence="12" id="KW-1185">Reference proteome</keyword>
<dbReference type="GO" id="GO:0046914">
    <property type="term" value="F:transition metal ion binding"/>
    <property type="evidence" value="ECO:0007669"/>
    <property type="project" value="TreeGrafter"/>
</dbReference>
<comment type="similarity">
    <text evidence="1">Belongs to the membrane fusion protein (MFP) (TC 8.A.1) family.</text>
</comment>
<dbReference type="AlphaFoldDB" id="A0A317PWE0"/>
<evidence type="ECO:0000313" key="11">
    <source>
        <dbReference type="EMBL" id="PWW07047.1"/>
    </source>
</evidence>
<dbReference type="PANTHER" id="PTHR30097">
    <property type="entry name" value="CATION EFFLUX SYSTEM PROTEIN CUSB"/>
    <property type="match status" value="1"/>
</dbReference>
<dbReference type="InterPro" id="IPR058790">
    <property type="entry name" value="BSH_CusB"/>
</dbReference>
<evidence type="ECO:0000256" key="4">
    <source>
        <dbReference type="ARBA" id="ARBA00023065"/>
    </source>
</evidence>
<reference evidence="11 12" key="1">
    <citation type="submission" date="2018-05" db="EMBL/GenBank/DDBJ databases">
        <title>Genomic Encyclopedia of Type Strains, Phase IV (KMG-IV): sequencing the most valuable type-strain genomes for metagenomic binning, comparative biology and taxonomic classification.</title>
        <authorList>
            <person name="Goeker M."/>
        </authorList>
    </citation>
    <scope>NUCLEOTIDE SEQUENCE [LARGE SCALE GENOMIC DNA]</scope>
    <source>
        <strain evidence="11 12">DSM 19579</strain>
    </source>
</reference>
<dbReference type="GO" id="GO:0015679">
    <property type="term" value="P:plasma membrane copper ion transport"/>
    <property type="evidence" value="ECO:0007669"/>
    <property type="project" value="TreeGrafter"/>
</dbReference>
<sequence length="509" mass="54946">MKPQLRRISLMALCAIVLISAGWFAGKHSSGDTANTTNQPAAPGAGGERKVLYWYDPMTPGTRFDKPGKSPFMDMDLVPRYADEEGQPDGVQVSARQQQNLGVRTADVTKRVMEARLDGYGTVAVNERTRVTVPALASGLVEKLYVNAPQQFVHKGEALAQLWIPQWAAAQQEYLAVRALGDAALNHAARERLALLFMPEEIIRQVERTGKPQTRVTVRASQAGYINQLDVREGAQVSATQALFDVAALNSVWAVLDYPQNQAAQVHTGSEVTATTQAWPGKVFQGKVTEVLPNLDANTRTLKARVTLDNPDQQLRPGMYLHMALTPASQQAPVLAIPEEALITTGSQNRVLLAEKDGYFSPQAVTLGEHAQGFVEVKSGLKEGQRIVVSGQFLIDSEASLRSALPQMADNTPGNTATETSTHTAANAPAAVSANGEVVALVDGAVTISHEAIPALKWPPMTMDFAATPQQQQGLKIGDHVMFSFTMTEDGARLESIMNMPADGHKAQR</sequence>
<dbReference type="InterPro" id="IPR042230">
    <property type="entry name" value="CusF_sf"/>
</dbReference>
<evidence type="ECO:0000313" key="12">
    <source>
        <dbReference type="Proteomes" id="UP000246744"/>
    </source>
</evidence>
<dbReference type="FunFam" id="2.40.420.20:FF:000003">
    <property type="entry name" value="Cation efflux system protein cusB"/>
    <property type="match status" value="1"/>
</dbReference>
<dbReference type="Pfam" id="PF25869">
    <property type="entry name" value="3HB_CusB"/>
    <property type="match status" value="1"/>
</dbReference>
<dbReference type="Gene3D" id="2.40.30.170">
    <property type="match status" value="1"/>
</dbReference>
<dbReference type="InterPro" id="IPR058791">
    <property type="entry name" value="3HB_CusB"/>
</dbReference>
<keyword evidence="2" id="KW-0813">Transport</keyword>
<dbReference type="InterPro" id="IPR045800">
    <property type="entry name" value="HMBD"/>
</dbReference>
<feature type="domain" description="CzcB-like C-terminal circularly permuted SH3-like" evidence="10">
    <location>
        <begin position="335"/>
        <end position="395"/>
    </location>
</feature>
<evidence type="ECO:0000259" key="7">
    <source>
        <dbReference type="Pfam" id="PF25869"/>
    </source>
</evidence>
<dbReference type="GO" id="GO:0030288">
    <property type="term" value="C:outer membrane-bounded periplasmic space"/>
    <property type="evidence" value="ECO:0007669"/>
    <property type="project" value="TreeGrafter"/>
</dbReference>
<evidence type="ECO:0000256" key="1">
    <source>
        <dbReference type="ARBA" id="ARBA00009477"/>
    </source>
</evidence>
<dbReference type="EMBL" id="QGTS01000009">
    <property type="protein sequence ID" value="PWW07047.1"/>
    <property type="molecule type" value="Genomic_DNA"/>
</dbReference>
<dbReference type="GO" id="GO:0022857">
    <property type="term" value="F:transmembrane transporter activity"/>
    <property type="evidence" value="ECO:0007669"/>
    <property type="project" value="InterPro"/>
</dbReference>
<dbReference type="OrthoDB" id="9806939at2"/>